<dbReference type="AlphaFoldDB" id="K1SK97"/>
<evidence type="ECO:0000313" key="1">
    <source>
        <dbReference type="EMBL" id="EKC47781.1"/>
    </source>
</evidence>
<dbReference type="EMBL" id="AJWZ01010674">
    <property type="protein sequence ID" value="EKC47781.1"/>
    <property type="molecule type" value="Genomic_DNA"/>
</dbReference>
<proteinExistence type="predicted"/>
<protein>
    <submittedName>
        <fullName evidence="1">Uncharacterized protein</fullName>
    </submittedName>
</protein>
<comment type="caution">
    <text evidence="1">The sequence shown here is derived from an EMBL/GenBank/DDBJ whole genome shotgun (WGS) entry which is preliminary data.</text>
</comment>
<gene>
    <name evidence="1" type="ORF">OBE_15527</name>
</gene>
<accession>K1SK97</accession>
<sequence>MTEKIREYKMNGSLIIGVDAGYGNFKTARRVF</sequence>
<reference evidence="1" key="1">
    <citation type="journal article" date="2013" name="Environ. Microbiol.">
        <title>Microbiota from the distal guts of lean and obese adolescents exhibit partial functional redundancy besides clear differences in community structure.</title>
        <authorList>
            <person name="Ferrer M."/>
            <person name="Ruiz A."/>
            <person name="Lanza F."/>
            <person name="Haange S.B."/>
            <person name="Oberbach A."/>
            <person name="Till H."/>
            <person name="Bargiela R."/>
            <person name="Campoy C."/>
            <person name="Segura M.T."/>
            <person name="Richter M."/>
            <person name="von Bergen M."/>
            <person name="Seifert J."/>
            <person name="Suarez A."/>
        </authorList>
    </citation>
    <scope>NUCLEOTIDE SEQUENCE</scope>
</reference>
<feature type="non-terminal residue" evidence="1">
    <location>
        <position position="32"/>
    </location>
</feature>
<name>K1SK97_9ZZZZ</name>
<organism evidence="1">
    <name type="scientific">human gut metagenome</name>
    <dbReference type="NCBI Taxonomy" id="408170"/>
    <lineage>
        <taxon>unclassified sequences</taxon>
        <taxon>metagenomes</taxon>
        <taxon>organismal metagenomes</taxon>
    </lineage>
</organism>